<feature type="transmembrane region" description="Helical" evidence="9">
    <location>
        <begin position="419"/>
        <end position="440"/>
    </location>
</feature>
<comment type="similarity">
    <text evidence="2 9">Belongs to the anion exchanger (TC 2.A.31) family.</text>
</comment>
<dbReference type="FunFam" id="3.40.930.10:FF:000020">
    <property type="entry name" value="Anion exchange protein"/>
    <property type="match status" value="1"/>
</dbReference>
<gene>
    <name evidence="13" type="ORF">V1264_012597</name>
</gene>
<evidence type="ECO:0000259" key="12">
    <source>
        <dbReference type="Pfam" id="PF07565"/>
    </source>
</evidence>
<evidence type="ECO:0000256" key="3">
    <source>
        <dbReference type="ARBA" id="ARBA00022448"/>
    </source>
</evidence>
<sequence>MLQTDGVHIGLVPLEQQKRHVQDIMRRIPAGSEVSTVLVGQVDYMRKPALAFVRLSEGQYLENLTEVPLPVRFVFVLLGPEKSGMDYHEVGRSISTLMSNQAFHDVAYQAESREELLQAINLFLDDSIVLPPGDWDQKTLLPIMDMARKRAGIRRKLKQKEALIEKGHADIPTDPLQRTKRIFGGFINDIKRRYPHYVSDFRDALNFKCLMATIFIFFACISPCIAFGGLLDEKTNGLMGVTETIVCTSVAGMLFSLLCGQPLMIIGPTGPVLVFEQSLYKFAKSYEVEFLPMRCWIGLYVAIISIVVVAFEGSFLVRYVTRFAEEIFAILISIIFIYDVVKKLVHTFEVHPLVADYCDYDNGTLANVSFINDSGNALSVTQPSNGSVFYSSEGGVIFRKGLLGHQYMNVKIRNQPNTALLSLILTIGTFLIAYFLRIFRNSRFLGRSVRRALGDFGVLIAILAMSLLDYIMKDTYTQKLVVDDVTRPTSPNLRGWLINPLGMDKALPVWVIFASIIPAVLIFILLFLEVQITEMILNKKERKLAKGCGFHLDQFIMGVLTFLCALFGLPWLCAATVRTMAHVSALSSYSKTHAPGEKPHLLGVKEQRLTNFIVHLFIGLSLTLGPVLRAIPVMALFGVFLYLGVSAMSGVQMFERIKLLLMPVKYHPSVGYVRRVRVLRMHFFTVIQLVLLLALLLIKSTAASLIFPFALMLLMPIRHKIMSRIFSPAELRELDKEEEDSEVEDEDDPDFYQMAHMPI</sequence>
<comment type="caution">
    <text evidence="13">The sequence shown here is derived from an EMBL/GenBank/DDBJ whole genome shotgun (WGS) entry which is preliminary data.</text>
</comment>
<feature type="transmembrane region" description="Helical" evidence="9">
    <location>
        <begin position="323"/>
        <end position="341"/>
    </location>
</feature>
<feature type="transmembrane region" description="Helical" evidence="9">
    <location>
        <begin position="210"/>
        <end position="232"/>
    </location>
</feature>
<feature type="transmembrane region" description="Helical" evidence="9">
    <location>
        <begin position="244"/>
        <end position="270"/>
    </location>
</feature>
<evidence type="ECO:0000313" key="14">
    <source>
        <dbReference type="Proteomes" id="UP001374579"/>
    </source>
</evidence>
<evidence type="ECO:0000313" key="13">
    <source>
        <dbReference type="EMBL" id="KAK7113285.1"/>
    </source>
</evidence>
<keyword evidence="7 9" id="KW-0406">Ion transport</keyword>
<dbReference type="InterPro" id="IPR013769">
    <property type="entry name" value="Band3_cytoplasmic_dom"/>
</dbReference>
<evidence type="ECO:0000259" key="11">
    <source>
        <dbReference type="Pfam" id="PF00955"/>
    </source>
</evidence>
<feature type="domain" description="Bicarbonate transporter-like transmembrane" evidence="11">
    <location>
        <begin position="181"/>
        <end position="738"/>
    </location>
</feature>
<feature type="transmembrane region" description="Helical" evidence="9">
    <location>
        <begin position="452"/>
        <end position="472"/>
    </location>
</feature>
<dbReference type="AlphaFoldDB" id="A0AAN9GNR4"/>
<feature type="compositionally biased region" description="Acidic residues" evidence="10">
    <location>
        <begin position="736"/>
        <end position="750"/>
    </location>
</feature>
<evidence type="ECO:0000256" key="6">
    <source>
        <dbReference type="ARBA" id="ARBA00022989"/>
    </source>
</evidence>
<keyword evidence="14" id="KW-1185">Reference proteome</keyword>
<reference evidence="13 14" key="1">
    <citation type="submission" date="2024-02" db="EMBL/GenBank/DDBJ databases">
        <title>Chromosome-scale genome assembly of the rough periwinkle Littorina saxatilis.</title>
        <authorList>
            <person name="De Jode A."/>
            <person name="Faria R."/>
            <person name="Formenti G."/>
            <person name="Sims Y."/>
            <person name="Smith T.P."/>
            <person name="Tracey A."/>
            <person name="Wood J.M.D."/>
            <person name="Zagrodzka Z.B."/>
            <person name="Johannesson K."/>
            <person name="Butlin R.K."/>
            <person name="Leder E.H."/>
        </authorList>
    </citation>
    <scope>NUCLEOTIDE SEQUENCE [LARGE SCALE GENOMIC DNA]</scope>
    <source>
        <strain evidence="13">Snail1</strain>
        <tissue evidence="13">Muscle</tissue>
    </source>
</reference>
<accession>A0AAN9GNR4</accession>
<dbReference type="Proteomes" id="UP001374579">
    <property type="component" value="Unassembled WGS sequence"/>
</dbReference>
<keyword evidence="5 9" id="KW-0812">Transmembrane</keyword>
<evidence type="ECO:0000256" key="10">
    <source>
        <dbReference type="SAM" id="MobiDB-lite"/>
    </source>
</evidence>
<keyword evidence="8 9" id="KW-0472">Membrane</keyword>
<dbReference type="NCBIfam" id="TIGR00834">
    <property type="entry name" value="ae"/>
    <property type="match status" value="1"/>
</dbReference>
<keyword evidence="6 9" id="KW-1133">Transmembrane helix</keyword>
<keyword evidence="3 9" id="KW-0813">Transport</keyword>
<dbReference type="PANTHER" id="PTHR11453">
    <property type="entry name" value="ANION EXCHANGE PROTEIN"/>
    <property type="match status" value="1"/>
</dbReference>
<proteinExistence type="inferred from homology"/>
<evidence type="ECO:0000256" key="8">
    <source>
        <dbReference type="ARBA" id="ARBA00023136"/>
    </source>
</evidence>
<feature type="transmembrane region" description="Helical" evidence="9">
    <location>
        <begin position="290"/>
        <end position="311"/>
    </location>
</feature>
<comment type="subcellular location">
    <subcellularLocation>
        <location evidence="1">Cell membrane</location>
        <topology evidence="1">Multi-pass membrane protein</topology>
    </subcellularLocation>
    <subcellularLocation>
        <location evidence="9">Membrane</location>
        <topology evidence="9">Multi-pass membrane protein</topology>
    </subcellularLocation>
</comment>
<feature type="transmembrane region" description="Helical" evidence="9">
    <location>
        <begin position="507"/>
        <end position="528"/>
    </location>
</feature>
<dbReference type="InterPro" id="IPR016152">
    <property type="entry name" value="PTrfase/Anion_transptr"/>
</dbReference>
<evidence type="ECO:0000256" key="2">
    <source>
        <dbReference type="ARBA" id="ARBA00010993"/>
    </source>
</evidence>
<evidence type="ECO:0000256" key="9">
    <source>
        <dbReference type="RuleBase" id="RU362035"/>
    </source>
</evidence>
<dbReference type="InterPro" id="IPR011531">
    <property type="entry name" value="HCO3_transpt-like_TM_dom"/>
</dbReference>
<dbReference type="PANTHER" id="PTHR11453:SF47">
    <property type="entry name" value="ANION EXCHANGE PROTEIN"/>
    <property type="match status" value="1"/>
</dbReference>
<dbReference type="SUPFAM" id="SSF55804">
    <property type="entry name" value="Phoshotransferase/anion transport protein"/>
    <property type="match status" value="1"/>
</dbReference>
<evidence type="ECO:0000256" key="5">
    <source>
        <dbReference type="ARBA" id="ARBA00022692"/>
    </source>
</evidence>
<dbReference type="GO" id="GO:0008509">
    <property type="term" value="F:monoatomic anion transmembrane transporter activity"/>
    <property type="evidence" value="ECO:0007669"/>
    <property type="project" value="InterPro"/>
</dbReference>
<protein>
    <recommendedName>
        <fullName evidence="9">Anion exchange protein</fullName>
    </recommendedName>
</protein>
<feature type="transmembrane region" description="Helical" evidence="9">
    <location>
        <begin position="686"/>
        <end position="714"/>
    </location>
</feature>
<dbReference type="GO" id="GO:0005886">
    <property type="term" value="C:plasma membrane"/>
    <property type="evidence" value="ECO:0007669"/>
    <property type="project" value="UniProtKB-SubCell"/>
</dbReference>
<dbReference type="GO" id="GO:0015701">
    <property type="term" value="P:bicarbonate transport"/>
    <property type="evidence" value="ECO:0007669"/>
    <property type="project" value="TreeGrafter"/>
</dbReference>
<dbReference type="PRINTS" id="PR01231">
    <property type="entry name" value="HCO3TRNSPORT"/>
</dbReference>
<dbReference type="Pfam" id="PF00955">
    <property type="entry name" value="HCO3_cotransp"/>
    <property type="match status" value="1"/>
</dbReference>
<evidence type="ECO:0000256" key="1">
    <source>
        <dbReference type="ARBA" id="ARBA00004651"/>
    </source>
</evidence>
<dbReference type="GO" id="GO:0051453">
    <property type="term" value="P:regulation of intracellular pH"/>
    <property type="evidence" value="ECO:0007669"/>
    <property type="project" value="TreeGrafter"/>
</dbReference>
<organism evidence="13 14">
    <name type="scientific">Littorina saxatilis</name>
    <dbReference type="NCBI Taxonomy" id="31220"/>
    <lineage>
        <taxon>Eukaryota</taxon>
        <taxon>Metazoa</taxon>
        <taxon>Spiralia</taxon>
        <taxon>Lophotrochozoa</taxon>
        <taxon>Mollusca</taxon>
        <taxon>Gastropoda</taxon>
        <taxon>Caenogastropoda</taxon>
        <taxon>Littorinimorpha</taxon>
        <taxon>Littorinoidea</taxon>
        <taxon>Littorinidae</taxon>
        <taxon>Littorina</taxon>
    </lineage>
</organism>
<name>A0AAN9GNR4_9CAEN</name>
<dbReference type="FunFam" id="1.10.287.570:FF:000001">
    <property type="entry name" value="Anion exchange protein"/>
    <property type="match status" value="1"/>
</dbReference>
<feature type="transmembrane region" description="Helical" evidence="9">
    <location>
        <begin position="549"/>
        <end position="572"/>
    </location>
</feature>
<feature type="domain" description="Band 3 cytoplasmic" evidence="12">
    <location>
        <begin position="17"/>
        <end position="136"/>
    </location>
</feature>
<dbReference type="Gene3D" id="3.40.930.10">
    <property type="entry name" value="Mannitol-specific EII, Chain A"/>
    <property type="match status" value="1"/>
</dbReference>
<dbReference type="Gene3D" id="1.10.287.570">
    <property type="entry name" value="Helical hairpin bin"/>
    <property type="match status" value="1"/>
</dbReference>
<dbReference type="Pfam" id="PF07565">
    <property type="entry name" value="Band_3_cyto"/>
    <property type="match status" value="1"/>
</dbReference>
<dbReference type="InterPro" id="IPR003020">
    <property type="entry name" value="HCO3_transpt_euk"/>
</dbReference>
<keyword evidence="4" id="KW-1003">Cell membrane</keyword>
<evidence type="ECO:0000256" key="4">
    <source>
        <dbReference type="ARBA" id="ARBA00022475"/>
    </source>
</evidence>
<feature type="region of interest" description="Disordered" evidence="10">
    <location>
        <begin position="736"/>
        <end position="759"/>
    </location>
</feature>
<feature type="transmembrane region" description="Helical" evidence="9">
    <location>
        <begin position="635"/>
        <end position="654"/>
    </location>
</feature>
<dbReference type="EMBL" id="JBAMIC010000002">
    <property type="protein sequence ID" value="KAK7113285.1"/>
    <property type="molecule type" value="Genomic_DNA"/>
</dbReference>
<dbReference type="GO" id="GO:0005452">
    <property type="term" value="F:solute:inorganic anion antiporter activity"/>
    <property type="evidence" value="ECO:0007669"/>
    <property type="project" value="InterPro"/>
</dbReference>
<evidence type="ECO:0000256" key="7">
    <source>
        <dbReference type="ARBA" id="ARBA00023065"/>
    </source>
</evidence>